<dbReference type="GO" id="GO:0000014">
    <property type="term" value="F:single-stranded DNA endodeoxyribonuclease activity"/>
    <property type="evidence" value="ECO:0007669"/>
    <property type="project" value="TreeGrafter"/>
</dbReference>
<dbReference type="Proteomes" id="UP000050761">
    <property type="component" value="Unassembled WGS sequence"/>
</dbReference>
<dbReference type="WBParaSite" id="HPBE_0001544801-mRNA-1">
    <property type="protein sequence ID" value="HPBE_0001544801-mRNA-1"/>
    <property type="gene ID" value="HPBE_0001544801"/>
</dbReference>
<accession>A0A183G2D4</accession>
<dbReference type="GO" id="GO:0044774">
    <property type="term" value="P:mitotic DNA integrity checkpoint signaling"/>
    <property type="evidence" value="ECO:0007669"/>
    <property type="project" value="TreeGrafter"/>
</dbReference>
<evidence type="ECO:0000313" key="4">
    <source>
        <dbReference type="WBParaSite" id="HPBE_0001544801-mRNA-1"/>
    </source>
</evidence>
<dbReference type="GO" id="GO:0015074">
    <property type="term" value="P:DNA integration"/>
    <property type="evidence" value="ECO:0007669"/>
    <property type="project" value="TreeGrafter"/>
</dbReference>
<dbReference type="GO" id="GO:0005634">
    <property type="term" value="C:nucleus"/>
    <property type="evidence" value="ECO:0007669"/>
    <property type="project" value="TreeGrafter"/>
</dbReference>
<dbReference type="PANTHER" id="PTHR46060">
    <property type="entry name" value="MARINER MOS1 TRANSPOSASE-LIKE PROTEIN"/>
    <property type="match status" value="1"/>
</dbReference>
<feature type="domain" description="Mos1 transposase HTH" evidence="1">
    <location>
        <begin position="37"/>
        <end position="83"/>
    </location>
</feature>
<dbReference type="EMBL" id="UZAH01028856">
    <property type="protein sequence ID" value="VDP02793.1"/>
    <property type="molecule type" value="Genomic_DNA"/>
</dbReference>
<dbReference type="Gene3D" id="1.10.10.1450">
    <property type="match status" value="1"/>
</dbReference>
<dbReference type="GO" id="GO:0042800">
    <property type="term" value="F:histone H3K4 methyltransferase activity"/>
    <property type="evidence" value="ECO:0007669"/>
    <property type="project" value="TreeGrafter"/>
</dbReference>
<gene>
    <name evidence="2" type="ORF">HPBE_LOCUS15447</name>
</gene>
<reference evidence="2 3" key="1">
    <citation type="submission" date="2018-11" db="EMBL/GenBank/DDBJ databases">
        <authorList>
            <consortium name="Pathogen Informatics"/>
        </authorList>
    </citation>
    <scope>NUCLEOTIDE SEQUENCE [LARGE SCALE GENOMIC DNA]</scope>
</reference>
<dbReference type="GO" id="GO:0000729">
    <property type="term" value="P:DNA double-strand break processing"/>
    <property type="evidence" value="ECO:0007669"/>
    <property type="project" value="TreeGrafter"/>
</dbReference>
<dbReference type="GO" id="GO:0000793">
    <property type="term" value="C:condensed chromosome"/>
    <property type="evidence" value="ECO:0007669"/>
    <property type="project" value="TreeGrafter"/>
</dbReference>
<dbReference type="GO" id="GO:0031297">
    <property type="term" value="P:replication fork processing"/>
    <property type="evidence" value="ECO:0007669"/>
    <property type="project" value="TreeGrafter"/>
</dbReference>
<reference evidence="4" key="2">
    <citation type="submission" date="2019-09" db="UniProtKB">
        <authorList>
            <consortium name="WormBaseParasite"/>
        </authorList>
    </citation>
    <scope>IDENTIFICATION</scope>
</reference>
<evidence type="ECO:0000313" key="3">
    <source>
        <dbReference type="Proteomes" id="UP000050761"/>
    </source>
</evidence>
<dbReference type="GO" id="GO:0046975">
    <property type="term" value="F:histone H3K36 methyltransferase activity"/>
    <property type="evidence" value="ECO:0007669"/>
    <property type="project" value="TreeGrafter"/>
</dbReference>
<dbReference type="GO" id="GO:0044547">
    <property type="term" value="F:DNA topoisomerase binding"/>
    <property type="evidence" value="ECO:0007669"/>
    <property type="project" value="TreeGrafter"/>
</dbReference>
<dbReference type="GO" id="GO:0035861">
    <property type="term" value="C:site of double-strand break"/>
    <property type="evidence" value="ECO:0007669"/>
    <property type="project" value="TreeGrafter"/>
</dbReference>
<dbReference type="GO" id="GO:0003697">
    <property type="term" value="F:single-stranded DNA binding"/>
    <property type="evidence" value="ECO:0007669"/>
    <property type="project" value="TreeGrafter"/>
</dbReference>
<keyword evidence="3" id="KW-1185">Reference proteome</keyword>
<dbReference type="InterPro" id="IPR041426">
    <property type="entry name" value="Mos1_HTH"/>
</dbReference>
<sequence>MPGSWCGFPAQANQAFHPSGVGVLVPDLSGNDKALTLRACLLYDFKLKKSAAESHRSFVAAFGEDVVSKRQCERWFQRLAAGDKSLEDEEHGRQAPILGNDLSRSAVEAGPTRLTRKLAVEFVCSKSYSLNPAPNLNPN</sequence>
<name>A0A183G2D4_HELPZ</name>
<dbReference type="OrthoDB" id="6137736at2759"/>
<accession>A0A3P8E2V6</accession>
<dbReference type="AlphaFoldDB" id="A0A183G2D4"/>
<protein>
    <submittedName>
        <fullName evidence="4">HTH_48 domain-containing protein</fullName>
    </submittedName>
</protein>
<dbReference type="PANTHER" id="PTHR46060:SF2">
    <property type="entry name" value="HISTONE-LYSINE N-METHYLTRANSFERASE SETMAR"/>
    <property type="match status" value="1"/>
</dbReference>
<organism evidence="3 4">
    <name type="scientific">Heligmosomoides polygyrus</name>
    <name type="common">Parasitic roundworm</name>
    <dbReference type="NCBI Taxonomy" id="6339"/>
    <lineage>
        <taxon>Eukaryota</taxon>
        <taxon>Metazoa</taxon>
        <taxon>Ecdysozoa</taxon>
        <taxon>Nematoda</taxon>
        <taxon>Chromadorea</taxon>
        <taxon>Rhabditida</taxon>
        <taxon>Rhabditina</taxon>
        <taxon>Rhabditomorpha</taxon>
        <taxon>Strongyloidea</taxon>
        <taxon>Heligmosomidae</taxon>
        <taxon>Heligmosomoides</taxon>
    </lineage>
</organism>
<dbReference type="InterPro" id="IPR052709">
    <property type="entry name" value="Transposase-MT_Hybrid"/>
</dbReference>
<evidence type="ECO:0000259" key="1">
    <source>
        <dbReference type="Pfam" id="PF17906"/>
    </source>
</evidence>
<dbReference type="Pfam" id="PF17906">
    <property type="entry name" value="HTH_48"/>
    <property type="match status" value="1"/>
</dbReference>
<dbReference type="GO" id="GO:0003690">
    <property type="term" value="F:double-stranded DNA binding"/>
    <property type="evidence" value="ECO:0007669"/>
    <property type="project" value="TreeGrafter"/>
</dbReference>
<proteinExistence type="predicted"/>
<dbReference type="GO" id="GO:0006303">
    <property type="term" value="P:double-strand break repair via nonhomologous end joining"/>
    <property type="evidence" value="ECO:0007669"/>
    <property type="project" value="TreeGrafter"/>
</dbReference>
<evidence type="ECO:0000313" key="2">
    <source>
        <dbReference type="EMBL" id="VDP02793.1"/>
    </source>
</evidence>